<dbReference type="NCBIfam" id="TIGR04121">
    <property type="entry name" value="DEXH_lig_assoc"/>
    <property type="match status" value="1"/>
</dbReference>
<dbReference type="InterPro" id="IPR045628">
    <property type="entry name" value="Lhr_WH_dom"/>
</dbReference>
<dbReference type="InterPro" id="IPR014001">
    <property type="entry name" value="Helicase_ATP-bd"/>
</dbReference>
<keyword evidence="5" id="KW-0067">ATP-binding</keyword>
<dbReference type="GO" id="GO:0016874">
    <property type="term" value="F:ligase activity"/>
    <property type="evidence" value="ECO:0007669"/>
    <property type="project" value="UniProtKB-KW"/>
</dbReference>
<dbReference type="InterPro" id="IPR027417">
    <property type="entry name" value="P-loop_NTPase"/>
</dbReference>
<evidence type="ECO:0000256" key="9">
    <source>
        <dbReference type="ARBA" id="ARBA00093467"/>
    </source>
</evidence>
<keyword evidence="12" id="KW-0436">Ligase</keyword>
<evidence type="ECO:0000256" key="4">
    <source>
        <dbReference type="ARBA" id="ARBA00022806"/>
    </source>
</evidence>
<evidence type="ECO:0000259" key="10">
    <source>
        <dbReference type="PROSITE" id="PS51192"/>
    </source>
</evidence>
<keyword evidence="7" id="KW-0234">DNA repair</keyword>
<comment type="similarity">
    <text evidence="9">Belongs to the Lhr helicase family. Lhr-Core subfamily.</text>
</comment>
<keyword evidence="3" id="KW-0378">Hydrolase</keyword>
<evidence type="ECO:0000256" key="2">
    <source>
        <dbReference type="ARBA" id="ARBA00022763"/>
    </source>
</evidence>
<dbReference type="PROSITE" id="PS51192">
    <property type="entry name" value="HELICASE_ATP_BIND_1"/>
    <property type="match status" value="1"/>
</dbReference>
<dbReference type="EMBL" id="WWCO01000028">
    <property type="protein sequence ID" value="MYM37381.1"/>
    <property type="molecule type" value="Genomic_DNA"/>
</dbReference>
<keyword evidence="8" id="KW-0413">Isomerase</keyword>
<evidence type="ECO:0000259" key="11">
    <source>
        <dbReference type="PROSITE" id="PS51194"/>
    </source>
</evidence>
<dbReference type="Pfam" id="PF00271">
    <property type="entry name" value="Helicase_C"/>
    <property type="match status" value="1"/>
</dbReference>
<evidence type="ECO:0000256" key="1">
    <source>
        <dbReference type="ARBA" id="ARBA00022741"/>
    </source>
</evidence>
<dbReference type="Pfam" id="PF08494">
    <property type="entry name" value="DEAD_assoc"/>
    <property type="match status" value="1"/>
</dbReference>
<dbReference type="SUPFAM" id="SSF52540">
    <property type="entry name" value="P-loop containing nucleoside triphosphate hydrolases"/>
    <property type="match status" value="1"/>
</dbReference>
<dbReference type="InterPro" id="IPR026362">
    <property type="entry name" value="DEXH_lig_assoc"/>
</dbReference>
<dbReference type="InterPro" id="IPR052511">
    <property type="entry name" value="ATP-dep_Helicase"/>
</dbReference>
<keyword evidence="1" id="KW-0547">Nucleotide-binding</keyword>
<dbReference type="Proteomes" id="UP000449678">
    <property type="component" value="Unassembled WGS sequence"/>
</dbReference>
<comment type="caution">
    <text evidence="12">The sequence shown here is derived from an EMBL/GenBank/DDBJ whole genome shotgun (WGS) entry which is preliminary data.</text>
</comment>
<dbReference type="RefSeq" id="WP_160992693.1">
    <property type="nucleotide sequence ID" value="NZ_WWCO01000028.1"/>
</dbReference>
<evidence type="ECO:0000256" key="6">
    <source>
        <dbReference type="ARBA" id="ARBA00023125"/>
    </source>
</evidence>
<proteinExistence type="inferred from homology"/>
<sequence>MNADAWFAGRGWTASPFQRAVWAEAAAGRSGLLHATTGAGKTYAVWFAAMQRVAAAPAAAGRGLRVLWITPMRALAADTLRALQQAAPDWQVEARTGDTSSAQRARQNKRLPDALITTPESLTLLLSQPDAADRFKHLVMVIVDEWHELMGNKRGVQTQLALARLRRWQPSLLVWGLSATLGNLERARDVLAPDGVIIEGHVAKPILVDTLIPAQPSRFPWGGHLGVQMLGPVLAEIEKHGSTLVFTNTRSQAELWYQHMLDARPDWAGLIALHHGSLDKAVRDWVEQGLKQGQLKAVVCTSSLDLGVDFLPVERVLQIGSAKGIARLLQRAGRSGHAPGRISRLTLVPTQSLELLEAAGAIQAVAALDIEARPVPEKPLDVLVQHLVTIALGGGFRAEALLAEVRTAWSYRDLTDEEWQWALDFVARGGSTLVAYPEYRRVLPAEDGVYRVPDAALGRRHRMGIGTIVADASLQVKYVSGGRLGSVEESFISRLRKGDHFLFAGRILEFVRLHEMTAYVRRATGARGAVPRWQGGRMPMSSELAHAALAQLQLATQDRYQGPEMQALRPLLEIQQRWSSLPTAHTTVIETMHSREGLHLFMFPFAGRSVHLGLASLLAYRVGRRTPMTLSIAVNDYGFELLSAQELDWAALLDAKQGADIGLFSTEHLLEDVLASLNATELSQRRFREIARIAGLVFQGYPGQGKSARQLQASSSLFFAVFSQHDAGNLLLTQAQREVLEQELELGRLRATLLALQARSVRFHAIKRATPFGFALMVERFREKLSTEKLSDRVARLVRALEKAAGP</sequence>
<dbReference type="CDD" id="cd18796">
    <property type="entry name" value="SF2_C_LHR"/>
    <property type="match status" value="1"/>
</dbReference>
<dbReference type="PANTHER" id="PTHR47962">
    <property type="entry name" value="ATP-DEPENDENT HELICASE LHR-RELATED-RELATED"/>
    <property type="match status" value="1"/>
</dbReference>
<evidence type="ECO:0000256" key="3">
    <source>
        <dbReference type="ARBA" id="ARBA00022801"/>
    </source>
</evidence>
<evidence type="ECO:0000256" key="8">
    <source>
        <dbReference type="ARBA" id="ARBA00023235"/>
    </source>
</evidence>
<feature type="domain" description="Helicase C-terminal" evidence="11">
    <location>
        <begin position="229"/>
        <end position="381"/>
    </location>
</feature>
<accession>A0ABW9VED1</accession>
<dbReference type="Gene3D" id="3.40.50.300">
    <property type="entry name" value="P-loop containing nucleotide triphosphate hydrolases"/>
    <property type="match status" value="2"/>
</dbReference>
<dbReference type="PIRSF" id="PIRSF037307">
    <property type="entry name" value="Lhr-like_helic_prd"/>
    <property type="match status" value="1"/>
</dbReference>
<dbReference type="InterPro" id="IPR001650">
    <property type="entry name" value="Helicase_C-like"/>
</dbReference>
<evidence type="ECO:0000256" key="7">
    <source>
        <dbReference type="ARBA" id="ARBA00023204"/>
    </source>
</evidence>
<keyword evidence="4" id="KW-0347">Helicase</keyword>
<evidence type="ECO:0000256" key="5">
    <source>
        <dbReference type="ARBA" id="ARBA00022840"/>
    </source>
</evidence>
<keyword evidence="6" id="KW-0238">DNA-binding</keyword>
<keyword evidence="2" id="KW-0227">DNA damage</keyword>
<dbReference type="PROSITE" id="PS51194">
    <property type="entry name" value="HELICASE_CTER"/>
    <property type="match status" value="1"/>
</dbReference>
<dbReference type="SMART" id="SM00490">
    <property type="entry name" value="HELICc"/>
    <property type="match status" value="1"/>
</dbReference>
<gene>
    <name evidence="12" type="ORF">GTP38_23925</name>
</gene>
<dbReference type="Pfam" id="PF00270">
    <property type="entry name" value="DEAD"/>
    <property type="match status" value="1"/>
</dbReference>
<dbReference type="InterPro" id="IPR011545">
    <property type="entry name" value="DEAD/DEAH_box_helicase_dom"/>
</dbReference>
<name>A0ABW9VED1_9BURK</name>
<reference evidence="12 13" key="1">
    <citation type="submission" date="2019-12" db="EMBL/GenBank/DDBJ databases">
        <title>Novel species isolated from a subtropical stream in China.</title>
        <authorList>
            <person name="Lu H."/>
        </authorList>
    </citation>
    <scope>NUCLEOTIDE SEQUENCE [LARGE SCALE GENOMIC DNA]</scope>
    <source>
        <strain evidence="12 13">FT94W</strain>
    </source>
</reference>
<dbReference type="InterPro" id="IPR013701">
    <property type="entry name" value="Lhr-like_DEAD/DEAH_assoc"/>
</dbReference>
<dbReference type="SMART" id="SM00487">
    <property type="entry name" value="DEXDc"/>
    <property type="match status" value="1"/>
</dbReference>
<keyword evidence="13" id="KW-1185">Reference proteome</keyword>
<dbReference type="Pfam" id="PF19306">
    <property type="entry name" value="WHD_Lhr"/>
    <property type="match status" value="1"/>
</dbReference>
<protein>
    <submittedName>
        <fullName evidence="12">Ligase-associated DNA damage response DEXH box helicase</fullName>
    </submittedName>
</protein>
<dbReference type="InterPro" id="IPR017170">
    <property type="entry name" value="Lhr-like"/>
</dbReference>
<dbReference type="PANTHER" id="PTHR47962:SF3">
    <property type="entry name" value="LARGE ATP-DEPENDENT HELICASE-RELATED PROTEIN"/>
    <property type="match status" value="1"/>
</dbReference>
<feature type="domain" description="Helicase ATP-binding" evidence="10">
    <location>
        <begin position="22"/>
        <end position="199"/>
    </location>
</feature>
<organism evidence="12 13">
    <name type="scientific">Duganella lactea</name>
    <dbReference type="NCBI Taxonomy" id="2692173"/>
    <lineage>
        <taxon>Bacteria</taxon>
        <taxon>Pseudomonadati</taxon>
        <taxon>Pseudomonadota</taxon>
        <taxon>Betaproteobacteria</taxon>
        <taxon>Burkholderiales</taxon>
        <taxon>Oxalobacteraceae</taxon>
        <taxon>Telluria group</taxon>
        <taxon>Duganella</taxon>
    </lineage>
</organism>
<evidence type="ECO:0000313" key="12">
    <source>
        <dbReference type="EMBL" id="MYM37381.1"/>
    </source>
</evidence>
<evidence type="ECO:0000313" key="13">
    <source>
        <dbReference type="Proteomes" id="UP000449678"/>
    </source>
</evidence>